<feature type="transmembrane region" description="Helical" evidence="1">
    <location>
        <begin position="68"/>
        <end position="85"/>
    </location>
</feature>
<sequence>MSHFHFLSLRASPLYLLSRLSLFFLPSLTDSLRQVERKRLLISKNISFLFLTLRISPLDLYLQNSSSFFLSFFLLLLSLRFISAFDIQDSSSFFLILSKECFLPIFYLWDSSSFSFSLLVSSLSFIYKTFLFLIFSFSESFPYIFTFKNLPLSLCLLSIIYLQDTSSFFPLLFLVVFPLYLFIYATLFLSPTLRALSLYLSSTRLFLFHIS</sequence>
<keyword evidence="1" id="KW-1133">Transmembrane helix</keyword>
<evidence type="ECO:0000256" key="1">
    <source>
        <dbReference type="SAM" id="Phobius"/>
    </source>
</evidence>
<comment type="caution">
    <text evidence="2">The sequence shown here is derived from an EMBL/GenBank/DDBJ whole genome shotgun (WGS) entry which is preliminary data.</text>
</comment>
<evidence type="ECO:0000313" key="3">
    <source>
        <dbReference type="Proteomes" id="UP000597762"/>
    </source>
</evidence>
<dbReference type="AlphaFoldDB" id="A0A812DY21"/>
<proteinExistence type="predicted"/>
<organism evidence="2 3">
    <name type="scientific">Acanthosepion pharaonis</name>
    <name type="common">Pharaoh cuttlefish</name>
    <name type="synonym">Sepia pharaonis</name>
    <dbReference type="NCBI Taxonomy" id="158019"/>
    <lineage>
        <taxon>Eukaryota</taxon>
        <taxon>Metazoa</taxon>
        <taxon>Spiralia</taxon>
        <taxon>Lophotrochozoa</taxon>
        <taxon>Mollusca</taxon>
        <taxon>Cephalopoda</taxon>
        <taxon>Coleoidea</taxon>
        <taxon>Decapodiformes</taxon>
        <taxon>Sepiida</taxon>
        <taxon>Sepiina</taxon>
        <taxon>Sepiidae</taxon>
        <taxon>Acanthosepion</taxon>
    </lineage>
</organism>
<protein>
    <submittedName>
        <fullName evidence="2">Uncharacterized protein</fullName>
    </submittedName>
</protein>
<dbReference type="EMBL" id="CAHIKZ030004570">
    <property type="protein sequence ID" value="CAE1312420.1"/>
    <property type="molecule type" value="Genomic_DNA"/>
</dbReference>
<feature type="transmembrane region" description="Helical" evidence="1">
    <location>
        <begin position="92"/>
        <end position="109"/>
    </location>
</feature>
<feature type="transmembrane region" description="Helical" evidence="1">
    <location>
        <begin position="142"/>
        <end position="162"/>
    </location>
</feature>
<name>A0A812DY21_ACAPH</name>
<gene>
    <name evidence="2" type="ORF">SPHA_63682</name>
</gene>
<keyword evidence="1" id="KW-0472">Membrane</keyword>
<keyword evidence="1" id="KW-0812">Transmembrane</keyword>
<feature type="transmembrane region" description="Helical" evidence="1">
    <location>
        <begin position="115"/>
        <end position="135"/>
    </location>
</feature>
<feature type="transmembrane region" description="Helical" evidence="1">
    <location>
        <begin position="168"/>
        <end position="189"/>
    </location>
</feature>
<evidence type="ECO:0000313" key="2">
    <source>
        <dbReference type="EMBL" id="CAE1312420.1"/>
    </source>
</evidence>
<keyword evidence="3" id="KW-1185">Reference proteome</keyword>
<accession>A0A812DY21</accession>
<reference evidence="2" key="1">
    <citation type="submission" date="2021-01" db="EMBL/GenBank/DDBJ databases">
        <authorList>
            <person name="Li R."/>
            <person name="Bekaert M."/>
        </authorList>
    </citation>
    <scope>NUCLEOTIDE SEQUENCE</scope>
    <source>
        <strain evidence="2">Farmed</strain>
    </source>
</reference>
<dbReference type="Proteomes" id="UP000597762">
    <property type="component" value="Unassembled WGS sequence"/>
</dbReference>